<protein>
    <recommendedName>
        <fullName evidence="3">Fungal N-terminal domain-containing protein</fullName>
    </recommendedName>
</protein>
<dbReference type="AlphaFoldDB" id="A0AAD7JZA0"/>
<organism evidence="1 2">
    <name type="scientific">Mycena maculata</name>
    <dbReference type="NCBI Taxonomy" id="230809"/>
    <lineage>
        <taxon>Eukaryota</taxon>
        <taxon>Fungi</taxon>
        <taxon>Dikarya</taxon>
        <taxon>Basidiomycota</taxon>
        <taxon>Agaricomycotina</taxon>
        <taxon>Agaricomycetes</taxon>
        <taxon>Agaricomycetidae</taxon>
        <taxon>Agaricales</taxon>
        <taxon>Marasmiineae</taxon>
        <taxon>Mycenaceae</taxon>
        <taxon>Mycena</taxon>
    </lineage>
</organism>
<evidence type="ECO:0008006" key="3">
    <source>
        <dbReference type="Google" id="ProtNLM"/>
    </source>
</evidence>
<reference evidence="1" key="1">
    <citation type="submission" date="2023-03" db="EMBL/GenBank/DDBJ databases">
        <title>Massive genome expansion in bonnet fungi (Mycena s.s.) driven by repeated elements and novel gene families across ecological guilds.</title>
        <authorList>
            <consortium name="Lawrence Berkeley National Laboratory"/>
            <person name="Harder C.B."/>
            <person name="Miyauchi S."/>
            <person name="Viragh M."/>
            <person name="Kuo A."/>
            <person name="Thoen E."/>
            <person name="Andreopoulos B."/>
            <person name="Lu D."/>
            <person name="Skrede I."/>
            <person name="Drula E."/>
            <person name="Henrissat B."/>
            <person name="Morin E."/>
            <person name="Kohler A."/>
            <person name="Barry K."/>
            <person name="LaButti K."/>
            <person name="Morin E."/>
            <person name="Salamov A."/>
            <person name="Lipzen A."/>
            <person name="Mereny Z."/>
            <person name="Hegedus B."/>
            <person name="Baldrian P."/>
            <person name="Stursova M."/>
            <person name="Weitz H."/>
            <person name="Taylor A."/>
            <person name="Grigoriev I.V."/>
            <person name="Nagy L.G."/>
            <person name="Martin F."/>
            <person name="Kauserud H."/>
        </authorList>
    </citation>
    <scope>NUCLEOTIDE SEQUENCE</scope>
    <source>
        <strain evidence="1">CBHHK188m</strain>
    </source>
</reference>
<dbReference type="EMBL" id="JARJLG010000017">
    <property type="protein sequence ID" value="KAJ7773598.1"/>
    <property type="molecule type" value="Genomic_DNA"/>
</dbReference>
<name>A0AAD7JZA0_9AGAR</name>
<dbReference type="Proteomes" id="UP001215280">
    <property type="component" value="Unassembled WGS sequence"/>
</dbReference>
<proteinExistence type="predicted"/>
<keyword evidence="2" id="KW-1185">Reference proteome</keyword>
<evidence type="ECO:0000313" key="1">
    <source>
        <dbReference type="EMBL" id="KAJ7773598.1"/>
    </source>
</evidence>
<gene>
    <name evidence="1" type="ORF">DFH07DRAFT_952643</name>
</gene>
<sequence length="157" mass="18439">MAATLGTITSILQLVDTAQTARELIQDFRHAPEEQRRLLSEMDDLRLLIEELQLRPVEAFHSMMEHFTEKLKEGKGPLAKFRNRLSWTMWSKKETTEYLDKFEQFKSLANSWLSLDIRDMSQCNHKAVLQSQEHNHNTVLQSVDDVANAQQHNHHWE</sequence>
<comment type="caution">
    <text evidence="1">The sequence shown here is derived from an EMBL/GenBank/DDBJ whole genome shotgun (WGS) entry which is preliminary data.</text>
</comment>
<accession>A0AAD7JZA0</accession>
<evidence type="ECO:0000313" key="2">
    <source>
        <dbReference type="Proteomes" id="UP001215280"/>
    </source>
</evidence>